<dbReference type="InterPro" id="IPR036407">
    <property type="entry name" value="DM_DNA-bd_sf"/>
</dbReference>
<evidence type="ECO:0000256" key="3">
    <source>
        <dbReference type="ARBA" id="ARBA00023125"/>
    </source>
</evidence>
<proteinExistence type="predicted"/>
<dbReference type="AlphaFoldDB" id="A0A7E4ULR8"/>
<dbReference type="PROSITE" id="PS50809">
    <property type="entry name" value="DM_2"/>
    <property type="match status" value="1"/>
</dbReference>
<feature type="compositionally biased region" description="Polar residues" evidence="6">
    <location>
        <begin position="104"/>
        <end position="124"/>
    </location>
</feature>
<sequence length="174" mass="19461">MLKCRKCAAHDVEVAVRGHARTCPYRLCPCEKCVKVVNKRLSSVKRRYKNSDVVFINVECNSGNVRVQAIPKTLIDTLKSDNINPAQIVSTKSTPEKCQPPEPSSTADSLQKSPSEPSSATPPQIPEFSSNLMQFLPYLTMSPEQQLNFCSIYAWMMQSARHYDAESALRYSSS</sequence>
<evidence type="ECO:0000256" key="4">
    <source>
        <dbReference type="ARBA" id="ARBA00023242"/>
    </source>
</evidence>
<dbReference type="PROSITE" id="PS40000">
    <property type="entry name" value="DM_1"/>
    <property type="match status" value="1"/>
</dbReference>
<keyword evidence="2 5" id="KW-0862">Zinc</keyword>
<reference evidence="9" key="2">
    <citation type="submission" date="2020-10" db="UniProtKB">
        <authorList>
            <consortium name="WormBaseParasite"/>
        </authorList>
    </citation>
    <scope>IDENTIFICATION</scope>
</reference>
<evidence type="ECO:0000256" key="2">
    <source>
        <dbReference type="ARBA" id="ARBA00022833"/>
    </source>
</evidence>
<evidence type="ECO:0000259" key="7">
    <source>
        <dbReference type="PROSITE" id="PS50809"/>
    </source>
</evidence>
<keyword evidence="3 5" id="KW-0238">DNA-binding</keyword>
<dbReference type="GO" id="GO:0005634">
    <property type="term" value="C:nucleus"/>
    <property type="evidence" value="ECO:0007669"/>
    <property type="project" value="UniProtKB-SubCell"/>
</dbReference>
<keyword evidence="8" id="KW-1185">Reference proteome</keyword>
<evidence type="ECO:0000256" key="6">
    <source>
        <dbReference type="SAM" id="MobiDB-lite"/>
    </source>
</evidence>
<keyword evidence="1 5" id="KW-0479">Metal-binding</keyword>
<dbReference type="GO" id="GO:0043565">
    <property type="term" value="F:sequence-specific DNA binding"/>
    <property type="evidence" value="ECO:0007669"/>
    <property type="project" value="InterPro"/>
</dbReference>
<dbReference type="GO" id="GO:0046872">
    <property type="term" value="F:metal ion binding"/>
    <property type="evidence" value="ECO:0007669"/>
    <property type="project" value="UniProtKB-KW"/>
</dbReference>
<evidence type="ECO:0000313" key="8">
    <source>
        <dbReference type="Proteomes" id="UP000492821"/>
    </source>
</evidence>
<evidence type="ECO:0000313" key="9">
    <source>
        <dbReference type="WBParaSite" id="Pan_g10288.t1"/>
    </source>
</evidence>
<dbReference type="Pfam" id="PF00751">
    <property type="entry name" value="DM"/>
    <property type="match status" value="1"/>
</dbReference>
<feature type="region of interest" description="Disordered" evidence="6">
    <location>
        <begin position="89"/>
        <end position="124"/>
    </location>
</feature>
<dbReference type="Proteomes" id="UP000492821">
    <property type="component" value="Unassembled WGS sequence"/>
</dbReference>
<organism evidence="8 9">
    <name type="scientific">Panagrellus redivivus</name>
    <name type="common">Microworm</name>
    <dbReference type="NCBI Taxonomy" id="6233"/>
    <lineage>
        <taxon>Eukaryota</taxon>
        <taxon>Metazoa</taxon>
        <taxon>Ecdysozoa</taxon>
        <taxon>Nematoda</taxon>
        <taxon>Chromadorea</taxon>
        <taxon>Rhabditida</taxon>
        <taxon>Tylenchina</taxon>
        <taxon>Panagrolaimomorpha</taxon>
        <taxon>Panagrolaimoidea</taxon>
        <taxon>Panagrolaimidae</taxon>
        <taxon>Panagrellus</taxon>
    </lineage>
</organism>
<dbReference type="InterPro" id="IPR001275">
    <property type="entry name" value="DM_DNA-bd"/>
</dbReference>
<feature type="domain" description="DM" evidence="7">
    <location>
        <begin position="4"/>
        <end position="47"/>
    </location>
</feature>
<reference evidence="8" key="1">
    <citation type="journal article" date="2013" name="Genetics">
        <title>The draft genome and transcriptome of Panagrellus redivivus are shaped by the harsh demands of a free-living lifestyle.</title>
        <authorList>
            <person name="Srinivasan J."/>
            <person name="Dillman A.R."/>
            <person name="Macchietto M.G."/>
            <person name="Heikkinen L."/>
            <person name="Lakso M."/>
            <person name="Fracchia K.M."/>
            <person name="Antoshechkin I."/>
            <person name="Mortazavi A."/>
            <person name="Wong G."/>
            <person name="Sternberg P.W."/>
        </authorList>
    </citation>
    <scope>NUCLEOTIDE SEQUENCE [LARGE SCALE GENOMIC DNA]</scope>
    <source>
        <strain evidence="8">MT8872</strain>
    </source>
</reference>
<feature type="DNA-binding region" description="DM" evidence="5">
    <location>
        <begin position="4"/>
        <end position="47"/>
    </location>
</feature>
<name>A0A7E4ULR8_PANRE</name>
<dbReference type="GO" id="GO:0006355">
    <property type="term" value="P:regulation of DNA-templated transcription"/>
    <property type="evidence" value="ECO:0007669"/>
    <property type="project" value="InterPro"/>
</dbReference>
<comment type="subcellular location">
    <subcellularLocation>
        <location evidence="5">Nucleus</location>
    </subcellularLocation>
</comment>
<dbReference type="SMART" id="SM00301">
    <property type="entry name" value="DM"/>
    <property type="match status" value="1"/>
</dbReference>
<evidence type="ECO:0000256" key="5">
    <source>
        <dbReference type="PROSITE-ProRule" id="PRU00070"/>
    </source>
</evidence>
<protein>
    <submittedName>
        <fullName evidence="9">DM domain-containing protein</fullName>
    </submittedName>
</protein>
<accession>A0A7E4ULR8</accession>
<dbReference type="Gene3D" id="4.10.1040.10">
    <property type="entry name" value="DM DNA-binding domain"/>
    <property type="match status" value="1"/>
</dbReference>
<dbReference type="SUPFAM" id="SSF82927">
    <property type="entry name" value="Cysteine-rich DNA binding domain, (DM domain)"/>
    <property type="match status" value="1"/>
</dbReference>
<dbReference type="WBParaSite" id="Pan_g10288.t1">
    <property type="protein sequence ID" value="Pan_g10288.t1"/>
    <property type="gene ID" value="Pan_g10288"/>
</dbReference>
<evidence type="ECO:0000256" key="1">
    <source>
        <dbReference type="ARBA" id="ARBA00022723"/>
    </source>
</evidence>
<keyword evidence="4 5" id="KW-0539">Nucleus</keyword>